<name>A0A231V382_9HYPH</name>
<dbReference type="InterPro" id="IPR029063">
    <property type="entry name" value="SAM-dependent_MTases_sf"/>
</dbReference>
<organism evidence="1 2">
    <name type="scientific">Notoacmeibacter marinus</name>
    <dbReference type="NCBI Taxonomy" id="1876515"/>
    <lineage>
        <taxon>Bacteria</taxon>
        <taxon>Pseudomonadati</taxon>
        <taxon>Pseudomonadota</taxon>
        <taxon>Alphaproteobacteria</taxon>
        <taxon>Hyphomicrobiales</taxon>
        <taxon>Notoacmeibacteraceae</taxon>
        <taxon>Notoacmeibacter</taxon>
    </lineage>
</organism>
<dbReference type="Proteomes" id="UP000215405">
    <property type="component" value="Unassembled WGS sequence"/>
</dbReference>
<dbReference type="CDD" id="cd02440">
    <property type="entry name" value="AdoMet_MTases"/>
    <property type="match status" value="1"/>
</dbReference>
<evidence type="ECO:0008006" key="3">
    <source>
        <dbReference type="Google" id="ProtNLM"/>
    </source>
</evidence>
<reference evidence="2" key="1">
    <citation type="journal article" date="2017" name="Int. J. Syst. Evol. Microbiol.">
        <title>Notoacmeibacter marinus gen. nov., sp. nov., isolated from the gut of a limpet and proposal of Notoacmeibacteraceae fam. nov. in the order Rhizobiales of the class Alphaproteobacteria.</title>
        <authorList>
            <person name="Huang Z."/>
            <person name="Guo F."/>
            <person name="Lai Q."/>
        </authorList>
    </citation>
    <scope>NUCLEOTIDE SEQUENCE [LARGE SCALE GENOMIC DNA]</scope>
    <source>
        <strain evidence="2">XMTR2A4</strain>
    </source>
</reference>
<dbReference type="SUPFAM" id="SSF53335">
    <property type="entry name" value="S-adenosyl-L-methionine-dependent methyltransferases"/>
    <property type="match status" value="1"/>
</dbReference>
<dbReference type="EMBL" id="NBYO01000001">
    <property type="protein sequence ID" value="OXT02643.1"/>
    <property type="molecule type" value="Genomic_DNA"/>
</dbReference>
<dbReference type="RefSeq" id="WP_094076594.1">
    <property type="nucleotide sequence ID" value="NZ_NBYO01000001.1"/>
</dbReference>
<evidence type="ECO:0000313" key="1">
    <source>
        <dbReference type="EMBL" id="OXT02643.1"/>
    </source>
</evidence>
<gene>
    <name evidence="1" type="ORF">B7H23_07080</name>
</gene>
<dbReference type="AlphaFoldDB" id="A0A231V382"/>
<dbReference type="Pfam" id="PF13489">
    <property type="entry name" value="Methyltransf_23"/>
    <property type="match status" value="1"/>
</dbReference>
<sequence length="302" mass="33022">MAELPAVGQGMDRLLDRLDSFTERLDRAALVDAVLRYRDMPRDRATLMIETYLGEMPTGARIVAPHLQPGQRILEVGSGIGVLSAFLLSEGFEVLGIEPGQDGGFSFMTALCQAVLDQIPADFRPDILPIGAEALTPAEHGTFDLIFSANVLEHIMALDAAIPAMRDVLKPDGLMRHLCPNYRFPYEPHLGVPLLPFAPQATRHLMPGKVAANHEIWSGVNFITAHRIARLARANGLSIAFDDSVMGAYMRRLNDDPIFARRHGGLLGAVARRPRLVEGLARLLDAVPSGWASPMTLTLRHS</sequence>
<proteinExistence type="predicted"/>
<protein>
    <recommendedName>
        <fullName evidence="3">Methyltransferase type 11 domain-containing protein</fullName>
    </recommendedName>
</protein>
<dbReference type="PANTHER" id="PTHR43861">
    <property type="entry name" value="TRANS-ACONITATE 2-METHYLTRANSFERASE-RELATED"/>
    <property type="match status" value="1"/>
</dbReference>
<dbReference type="Gene3D" id="3.40.50.150">
    <property type="entry name" value="Vaccinia Virus protein VP39"/>
    <property type="match status" value="1"/>
</dbReference>
<accession>A0A231V382</accession>
<keyword evidence="2" id="KW-1185">Reference proteome</keyword>
<comment type="caution">
    <text evidence="1">The sequence shown here is derived from an EMBL/GenBank/DDBJ whole genome shotgun (WGS) entry which is preliminary data.</text>
</comment>
<evidence type="ECO:0000313" key="2">
    <source>
        <dbReference type="Proteomes" id="UP000215405"/>
    </source>
</evidence>